<organism evidence="2 3">
    <name type="scientific">Micromonospora lutea</name>
    <dbReference type="NCBI Taxonomy" id="419825"/>
    <lineage>
        <taxon>Bacteria</taxon>
        <taxon>Bacillati</taxon>
        <taxon>Actinomycetota</taxon>
        <taxon>Actinomycetes</taxon>
        <taxon>Micromonosporales</taxon>
        <taxon>Micromonosporaceae</taxon>
        <taxon>Micromonospora</taxon>
    </lineage>
</organism>
<dbReference type="NCBIfam" id="TIGR02032">
    <property type="entry name" value="GG-red-SF"/>
    <property type="match status" value="1"/>
</dbReference>
<proteinExistence type="predicted"/>
<dbReference type="InterPro" id="IPR036188">
    <property type="entry name" value="FAD/NAD-bd_sf"/>
</dbReference>
<evidence type="ECO:0000313" key="2">
    <source>
        <dbReference type="EMBL" id="GIJ20930.1"/>
    </source>
</evidence>
<sequence>MPAPRLPRGASPLIYPAPVNVWELIVIGGGPAGLSAAFVAARRGVRTLVVERAAHPRYKTCGGGLIGTSLAALAGRIEVPAHDLVDRITFTLDGRGGFTRRHGAGPLVSMVRRGEFDDRLRAVAVAAGAELRERATVRSVEQGPDVVRVRLADGEVLLARTVIGADGSSGVSARHVGVRHRQVDLGLELELPVPPPEQARWRGRALLDWGPLPGSYAWVFPKGDRLTVGVIAGRGEGERTRRYLRRFVDRLGLAQVVPTHDSGHLTRCRADDSPLRRGRVLVVGDAAGLLEPWTREGISYALRSGELAGAAVAAADLARYERSVTERLTPAMRAGRRLLDVFSQRPAACHALLATPPGWRAFTRFCLGQADFDEVVGRLPVRAALALADRLPGPRAASLVRVSD</sequence>
<dbReference type="SUPFAM" id="SSF51905">
    <property type="entry name" value="FAD/NAD(P)-binding domain"/>
    <property type="match status" value="1"/>
</dbReference>
<evidence type="ECO:0000259" key="1">
    <source>
        <dbReference type="Pfam" id="PF01494"/>
    </source>
</evidence>
<keyword evidence="2" id="KW-0456">Lyase</keyword>
<dbReference type="EMBL" id="BOPB01000007">
    <property type="protein sequence ID" value="GIJ20930.1"/>
    <property type="molecule type" value="Genomic_DNA"/>
</dbReference>
<dbReference type="Pfam" id="PF01494">
    <property type="entry name" value="FAD_binding_3"/>
    <property type="match status" value="1"/>
</dbReference>
<name>A0ABQ4ISY4_9ACTN</name>
<dbReference type="PRINTS" id="PR00420">
    <property type="entry name" value="RNGMNOXGNASE"/>
</dbReference>
<gene>
    <name evidence="2" type="ORF">Vlu01_15540</name>
</gene>
<reference evidence="2 3" key="1">
    <citation type="submission" date="2021-01" db="EMBL/GenBank/DDBJ databases">
        <title>Whole genome shotgun sequence of Verrucosispora lutea NBRC 106530.</title>
        <authorList>
            <person name="Komaki H."/>
            <person name="Tamura T."/>
        </authorList>
    </citation>
    <scope>NUCLEOTIDE SEQUENCE [LARGE SCALE GENOMIC DNA]</scope>
    <source>
        <strain evidence="2 3">NBRC 106530</strain>
    </source>
</reference>
<feature type="domain" description="FAD-binding" evidence="1">
    <location>
        <begin position="24"/>
        <end position="179"/>
    </location>
</feature>
<protein>
    <submittedName>
        <fullName evidence="2">Hyaluronate lyase</fullName>
    </submittedName>
</protein>
<dbReference type="GO" id="GO:0016829">
    <property type="term" value="F:lyase activity"/>
    <property type="evidence" value="ECO:0007669"/>
    <property type="project" value="UniProtKB-KW"/>
</dbReference>
<dbReference type="PANTHER" id="PTHR42685:SF22">
    <property type="entry name" value="CONDITIONED MEDIUM FACTOR RECEPTOR 1"/>
    <property type="match status" value="1"/>
</dbReference>
<dbReference type="PANTHER" id="PTHR42685">
    <property type="entry name" value="GERANYLGERANYL DIPHOSPHATE REDUCTASE"/>
    <property type="match status" value="1"/>
</dbReference>
<evidence type="ECO:0000313" key="3">
    <source>
        <dbReference type="Proteomes" id="UP000643165"/>
    </source>
</evidence>
<comment type="caution">
    <text evidence="2">The sequence shown here is derived from an EMBL/GenBank/DDBJ whole genome shotgun (WGS) entry which is preliminary data.</text>
</comment>
<dbReference type="InterPro" id="IPR002938">
    <property type="entry name" value="FAD-bd"/>
</dbReference>
<keyword evidence="3" id="KW-1185">Reference proteome</keyword>
<dbReference type="Gene3D" id="3.50.50.60">
    <property type="entry name" value="FAD/NAD(P)-binding domain"/>
    <property type="match status" value="1"/>
</dbReference>
<dbReference type="InterPro" id="IPR011777">
    <property type="entry name" value="Geranylgeranyl_Rdtase_fam"/>
</dbReference>
<dbReference type="Proteomes" id="UP000643165">
    <property type="component" value="Unassembled WGS sequence"/>
</dbReference>
<dbReference type="InterPro" id="IPR050407">
    <property type="entry name" value="Geranylgeranyl_reductase"/>
</dbReference>
<accession>A0ABQ4ISY4</accession>